<evidence type="ECO:0000256" key="2">
    <source>
        <dbReference type="PROSITE-ProRule" id="PRU00169"/>
    </source>
</evidence>
<evidence type="ECO:0000256" key="1">
    <source>
        <dbReference type="ARBA" id="ARBA00022553"/>
    </source>
</evidence>
<comment type="caution">
    <text evidence="4">The sequence shown here is derived from an EMBL/GenBank/DDBJ whole genome shotgun (WGS) entry which is preliminary data.</text>
</comment>
<evidence type="ECO:0000313" key="5">
    <source>
        <dbReference type="Proteomes" id="UP000229334"/>
    </source>
</evidence>
<dbReference type="EMBL" id="PCSX01000011">
    <property type="protein sequence ID" value="PIP58382.1"/>
    <property type="molecule type" value="Genomic_DNA"/>
</dbReference>
<feature type="modified residue" description="4-aspartylphosphate" evidence="2">
    <location>
        <position position="53"/>
    </location>
</feature>
<organism evidence="4 5">
    <name type="scientific">Candidatus Vogelbacteria bacterium CG22_combo_CG10-13_8_21_14_all_37_9</name>
    <dbReference type="NCBI Taxonomy" id="1975046"/>
    <lineage>
        <taxon>Bacteria</taxon>
        <taxon>Candidatus Vogeliibacteriota</taxon>
    </lineage>
</organism>
<dbReference type="PANTHER" id="PTHR44591:SF3">
    <property type="entry name" value="RESPONSE REGULATORY DOMAIN-CONTAINING PROTEIN"/>
    <property type="match status" value="1"/>
</dbReference>
<dbReference type="InterPro" id="IPR011006">
    <property type="entry name" value="CheY-like_superfamily"/>
</dbReference>
<dbReference type="AlphaFoldDB" id="A0A2H0BL33"/>
<dbReference type="GO" id="GO:0000160">
    <property type="term" value="P:phosphorelay signal transduction system"/>
    <property type="evidence" value="ECO:0007669"/>
    <property type="project" value="InterPro"/>
</dbReference>
<reference evidence="4 5" key="1">
    <citation type="submission" date="2017-09" db="EMBL/GenBank/DDBJ databases">
        <title>Depth-based differentiation of microbial function through sediment-hosted aquifers and enrichment of novel symbionts in the deep terrestrial subsurface.</title>
        <authorList>
            <person name="Probst A.J."/>
            <person name="Ladd B."/>
            <person name="Jarett J.K."/>
            <person name="Geller-Mcgrath D.E."/>
            <person name="Sieber C.M."/>
            <person name="Emerson J.B."/>
            <person name="Anantharaman K."/>
            <person name="Thomas B.C."/>
            <person name="Malmstrom R."/>
            <person name="Stieglmeier M."/>
            <person name="Klingl A."/>
            <person name="Woyke T."/>
            <person name="Ryan C.M."/>
            <person name="Banfield J.F."/>
        </authorList>
    </citation>
    <scope>NUCLEOTIDE SEQUENCE [LARGE SCALE GENOMIC DNA]</scope>
    <source>
        <strain evidence="4">CG22_combo_CG10-13_8_21_14_all_37_9</strain>
    </source>
</reference>
<dbReference type="Pfam" id="PF00072">
    <property type="entry name" value="Response_reg"/>
    <property type="match status" value="1"/>
</dbReference>
<feature type="domain" description="Response regulatory" evidence="3">
    <location>
        <begin position="4"/>
        <end position="120"/>
    </location>
</feature>
<sequence length="124" mass="13767">MMAKILLIDDEADLLFLYTKALMADGFSTIMATDAETGLIKAKNEKPDLILLDLVMKPIDGFKIFSDLKKDLNTAKIPVIILTNLTRQGLYDEMINKGAVAFLEKTDYAPDEISAKIKSILQLS</sequence>
<dbReference type="PANTHER" id="PTHR44591">
    <property type="entry name" value="STRESS RESPONSE REGULATOR PROTEIN 1"/>
    <property type="match status" value="1"/>
</dbReference>
<evidence type="ECO:0000313" key="4">
    <source>
        <dbReference type="EMBL" id="PIP58382.1"/>
    </source>
</evidence>
<accession>A0A2H0BL33</accession>
<keyword evidence="1 2" id="KW-0597">Phosphoprotein</keyword>
<name>A0A2H0BL33_9BACT</name>
<gene>
    <name evidence="4" type="ORF">COX02_00605</name>
</gene>
<dbReference type="InterPro" id="IPR050595">
    <property type="entry name" value="Bact_response_regulator"/>
</dbReference>
<dbReference type="Gene3D" id="3.40.50.2300">
    <property type="match status" value="1"/>
</dbReference>
<dbReference type="SUPFAM" id="SSF52172">
    <property type="entry name" value="CheY-like"/>
    <property type="match status" value="1"/>
</dbReference>
<protein>
    <submittedName>
        <fullName evidence="4">Response regulator</fullName>
    </submittedName>
</protein>
<evidence type="ECO:0000259" key="3">
    <source>
        <dbReference type="PROSITE" id="PS50110"/>
    </source>
</evidence>
<proteinExistence type="predicted"/>
<dbReference type="PROSITE" id="PS50110">
    <property type="entry name" value="RESPONSE_REGULATORY"/>
    <property type="match status" value="1"/>
</dbReference>
<dbReference type="InterPro" id="IPR001789">
    <property type="entry name" value="Sig_transdc_resp-reg_receiver"/>
</dbReference>
<dbReference type="SMART" id="SM00448">
    <property type="entry name" value="REC"/>
    <property type="match status" value="1"/>
</dbReference>
<dbReference type="Proteomes" id="UP000229334">
    <property type="component" value="Unassembled WGS sequence"/>
</dbReference>